<feature type="domain" description="Response regulatory" evidence="5">
    <location>
        <begin position="5"/>
        <end position="119"/>
    </location>
</feature>
<dbReference type="InterPro" id="IPR011006">
    <property type="entry name" value="CheY-like_superfamily"/>
</dbReference>
<evidence type="ECO:0000313" key="6">
    <source>
        <dbReference type="EMBL" id="SDF75666.1"/>
    </source>
</evidence>
<proteinExistence type="predicted"/>
<reference evidence="6 7" key="1">
    <citation type="submission" date="2016-10" db="EMBL/GenBank/DDBJ databases">
        <authorList>
            <person name="de Groot N.N."/>
        </authorList>
    </citation>
    <scope>NUCLEOTIDE SEQUENCE [LARGE SCALE GENOMIC DNA]</scope>
    <source>
        <strain evidence="6 7">GAS232</strain>
    </source>
</reference>
<dbReference type="SUPFAM" id="SSF52172">
    <property type="entry name" value="CheY-like"/>
    <property type="match status" value="1"/>
</dbReference>
<dbReference type="SMART" id="SM00448">
    <property type="entry name" value="REC"/>
    <property type="match status" value="1"/>
</dbReference>
<accession>A0A1G7NNV7</accession>
<evidence type="ECO:0000259" key="5">
    <source>
        <dbReference type="PROSITE" id="PS50110"/>
    </source>
</evidence>
<dbReference type="InterPro" id="IPR039420">
    <property type="entry name" value="WalR-like"/>
</dbReference>
<keyword evidence="2" id="KW-0238">DNA-binding</keyword>
<evidence type="ECO:0000256" key="1">
    <source>
        <dbReference type="ARBA" id="ARBA00023015"/>
    </source>
</evidence>
<feature type="modified residue" description="4-aspartylphosphate" evidence="4">
    <location>
        <position position="54"/>
    </location>
</feature>
<dbReference type="PROSITE" id="PS50110">
    <property type="entry name" value="RESPONSE_REGULATORY"/>
    <property type="match status" value="1"/>
</dbReference>
<dbReference type="EMBL" id="LT629690">
    <property type="protein sequence ID" value="SDF75666.1"/>
    <property type="molecule type" value="Genomic_DNA"/>
</dbReference>
<name>A0A1G7NNV7_9BACT</name>
<dbReference type="PANTHER" id="PTHR43214">
    <property type="entry name" value="TWO-COMPONENT RESPONSE REGULATOR"/>
    <property type="match status" value="1"/>
</dbReference>
<sequence length="131" mass="14930">MNRQRILIAEDYVRLAEAFRKLLEPEFEVLGIVSDGRTLLREAMRLRPNLITLDLSMPSFDVNEARRQLTEFAPHTKLLIVTMNEDPEIAASALSGWAHGYVLKKSASSELVHAVREVLAGRQYMTPRLVR</sequence>
<organism evidence="6 7">
    <name type="scientific">Terriglobus roseus</name>
    <dbReference type="NCBI Taxonomy" id="392734"/>
    <lineage>
        <taxon>Bacteria</taxon>
        <taxon>Pseudomonadati</taxon>
        <taxon>Acidobacteriota</taxon>
        <taxon>Terriglobia</taxon>
        <taxon>Terriglobales</taxon>
        <taxon>Acidobacteriaceae</taxon>
        <taxon>Terriglobus</taxon>
    </lineage>
</organism>
<dbReference type="OrthoDB" id="9793421at2"/>
<protein>
    <submittedName>
        <fullName evidence="6">Response regulator receiver domain-containing protein</fullName>
    </submittedName>
</protein>
<dbReference type="PANTHER" id="PTHR43214:SF41">
    <property type="entry name" value="NITRATE_NITRITE RESPONSE REGULATOR PROTEIN NARP"/>
    <property type="match status" value="1"/>
</dbReference>
<dbReference type="InterPro" id="IPR001789">
    <property type="entry name" value="Sig_transdc_resp-reg_receiver"/>
</dbReference>
<gene>
    <name evidence="6" type="ORF">SAMN05444167_3212</name>
</gene>
<dbReference type="Proteomes" id="UP000182427">
    <property type="component" value="Chromosome I"/>
</dbReference>
<keyword evidence="7" id="KW-1185">Reference proteome</keyword>
<evidence type="ECO:0000313" key="7">
    <source>
        <dbReference type="Proteomes" id="UP000182427"/>
    </source>
</evidence>
<keyword evidence="3" id="KW-0804">Transcription</keyword>
<dbReference type="Pfam" id="PF00072">
    <property type="entry name" value="Response_reg"/>
    <property type="match status" value="1"/>
</dbReference>
<dbReference type="GO" id="GO:0003677">
    <property type="term" value="F:DNA binding"/>
    <property type="evidence" value="ECO:0007669"/>
    <property type="project" value="UniProtKB-KW"/>
</dbReference>
<dbReference type="AlphaFoldDB" id="A0A1G7NNV7"/>
<evidence type="ECO:0000256" key="3">
    <source>
        <dbReference type="ARBA" id="ARBA00023163"/>
    </source>
</evidence>
<evidence type="ECO:0000256" key="4">
    <source>
        <dbReference type="PROSITE-ProRule" id="PRU00169"/>
    </source>
</evidence>
<keyword evidence="1" id="KW-0805">Transcription regulation</keyword>
<dbReference type="InterPro" id="IPR058245">
    <property type="entry name" value="NreC/VraR/RcsB-like_REC"/>
</dbReference>
<dbReference type="RefSeq" id="WP_083346036.1">
    <property type="nucleotide sequence ID" value="NZ_LT629690.1"/>
</dbReference>
<keyword evidence="4" id="KW-0597">Phosphoprotein</keyword>
<dbReference type="GO" id="GO:0000160">
    <property type="term" value="P:phosphorelay signal transduction system"/>
    <property type="evidence" value="ECO:0007669"/>
    <property type="project" value="InterPro"/>
</dbReference>
<dbReference type="CDD" id="cd17535">
    <property type="entry name" value="REC_NarL-like"/>
    <property type="match status" value="1"/>
</dbReference>
<evidence type="ECO:0000256" key="2">
    <source>
        <dbReference type="ARBA" id="ARBA00023125"/>
    </source>
</evidence>
<dbReference type="Gene3D" id="3.40.50.2300">
    <property type="match status" value="1"/>
</dbReference>